<dbReference type="Gene3D" id="1.10.40.60">
    <property type="entry name" value="EpsJ-like"/>
    <property type="match status" value="2"/>
</dbReference>
<dbReference type="SUPFAM" id="SSF158544">
    <property type="entry name" value="GspK insert domain-like"/>
    <property type="match status" value="2"/>
</dbReference>
<organism evidence="13 14">
    <name type="scientific">Sphingomonas gilva</name>
    <dbReference type="NCBI Taxonomy" id="2305907"/>
    <lineage>
        <taxon>Bacteria</taxon>
        <taxon>Pseudomonadati</taxon>
        <taxon>Pseudomonadota</taxon>
        <taxon>Alphaproteobacteria</taxon>
        <taxon>Sphingomonadales</taxon>
        <taxon>Sphingomonadaceae</taxon>
        <taxon>Sphingomonas</taxon>
    </lineage>
</organism>
<keyword evidence="9 10" id="KW-0472">Membrane</keyword>
<keyword evidence="8" id="KW-1133">Transmembrane helix</keyword>
<keyword evidence="5 10" id="KW-0997">Cell inner membrane</keyword>
<dbReference type="InterPro" id="IPR038072">
    <property type="entry name" value="GspK_central_sf"/>
</dbReference>
<dbReference type="SUPFAM" id="SSF54523">
    <property type="entry name" value="Pili subunits"/>
    <property type="match status" value="1"/>
</dbReference>
<keyword evidence="6" id="KW-0812">Transmembrane</keyword>
<keyword evidence="7" id="KW-0653">Protein transport</keyword>
<evidence type="ECO:0000259" key="12">
    <source>
        <dbReference type="Pfam" id="PF21687"/>
    </source>
</evidence>
<dbReference type="GO" id="GO:0009306">
    <property type="term" value="P:protein secretion"/>
    <property type="evidence" value="ECO:0007669"/>
    <property type="project" value="InterPro"/>
</dbReference>
<keyword evidence="14" id="KW-1185">Reference proteome</keyword>
<dbReference type="Gene3D" id="3.30.1300.30">
    <property type="entry name" value="GSPII I/J protein-like"/>
    <property type="match status" value="1"/>
</dbReference>
<feature type="domain" description="T2SS protein K first SAM-like" evidence="12">
    <location>
        <begin position="103"/>
        <end position="217"/>
    </location>
</feature>
<evidence type="ECO:0000256" key="2">
    <source>
        <dbReference type="ARBA" id="ARBA00007246"/>
    </source>
</evidence>
<dbReference type="NCBIfam" id="NF037980">
    <property type="entry name" value="T2SS_GspK"/>
    <property type="match status" value="1"/>
</dbReference>
<name>A0A396RRM6_9SPHN</name>
<evidence type="ECO:0000256" key="8">
    <source>
        <dbReference type="ARBA" id="ARBA00022989"/>
    </source>
</evidence>
<dbReference type="InterPro" id="IPR045584">
    <property type="entry name" value="Pilin-like"/>
</dbReference>
<feature type="domain" description="T2SS protein K second SAM-like" evidence="11">
    <location>
        <begin position="224"/>
        <end position="289"/>
    </location>
</feature>
<evidence type="ECO:0000256" key="1">
    <source>
        <dbReference type="ARBA" id="ARBA00004533"/>
    </source>
</evidence>
<gene>
    <name evidence="13" type="ORF">D1610_12555</name>
</gene>
<reference evidence="13 14" key="1">
    <citation type="submission" date="2018-08" db="EMBL/GenBank/DDBJ databases">
        <title>The multiple taxonomic identification of Sphingomonas gilva.</title>
        <authorList>
            <person name="Zhu D."/>
            <person name="Zheng S."/>
        </authorList>
    </citation>
    <scope>NUCLEOTIDE SEQUENCE [LARGE SCALE GENOMIC DNA]</scope>
    <source>
        <strain evidence="13 14">ZDH117</strain>
    </source>
</reference>
<evidence type="ECO:0000256" key="10">
    <source>
        <dbReference type="PIRNR" id="PIRNR002786"/>
    </source>
</evidence>
<dbReference type="AlphaFoldDB" id="A0A396RRM6"/>
<sequence length="331" mass="34556">MTPPREEGAALLSVLLLVSVMSVLAATLLERVSLATSLAVNGAANAQARAYARAAEAIARVQIADLMARDASQTTLAGGWQGALRALPVPGGSGSAGVVDGGNCFNLNSVVSETPGATPADTLLVANPIALRQFVALATSLGVGPGDAARIAAGLADWIDSDSVPAPSGGEDAAYAGRDPAMLPANRFVLDVSELRVVPGMTPDIYARLKPFICALPVGGLSPVNVNTLTERQAPLLAMLFDGRLPVEAARSVIAERPVDGYGSQVRFWDHPVLRALEPDAAVRAQPQVRSRWFVVEVRLELAGAELRETALFDAEADPVKLVRRSWGEEG</sequence>
<dbReference type="InterPro" id="IPR049031">
    <property type="entry name" value="T2SSK_SAM-like_1st"/>
</dbReference>
<evidence type="ECO:0000256" key="7">
    <source>
        <dbReference type="ARBA" id="ARBA00022927"/>
    </source>
</evidence>
<dbReference type="PIRSF" id="PIRSF002786">
    <property type="entry name" value="XcpX"/>
    <property type="match status" value="1"/>
</dbReference>
<dbReference type="Proteomes" id="UP000266693">
    <property type="component" value="Unassembled WGS sequence"/>
</dbReference>
<keyword evidence="3 10" id="KW-0813">Transport</keyword>
<evidence type="ECO:0000259" key="11">
    <source>
        <dbReference type="Pfam" id="PF03934"/>
    </source>
</evidence>
<dbReference type="PANTHER" id="PTHR38831:SF1">
    <property type="entry name" value="TYPE II SECRETION SYSTEM PROTEIN K-RELATED"/>
    <property type="match status" value="1"/>
</dbReference>
<dbReference type="InterPro" id="IPR049179">
    <property type="entry name" value="T2SSK_SAM-like_2nd"/>
</dbReference>
<comment type="subcellular location">
    <subcellularLocation>
        <location evidence="1 10">Cell inner membrane</location>
    </subcellularLocation>
</comment>
<comment type="caution">
    <text evidence="13">The sequence shown here is derived from an EMBL/GenBank/DDBJ whole genome shotgun (WGS) entry which is preliminary data.</text>
</comment>
<evidence type="ECO:0000256" key="5">
    <source>
        <dbReference type="ARBA" id="ARBA00022519"/>
    </source>
</evidence>
<evidence type="ECO:0000256" key="6">
    <source>
        <dbReference type="ARBA" id="ARBA00022692"/>
    </source>
</evidence>
<evidence type="ECO:0000313" key="13">
    <source>
        <dbReference type="EMBL" id="RHW16963.1"/>
    </source>
</evidence>
<dbReference type="GO" id="GO:0005886">
    <property type="term" value="C:plasma membrane"/>
    <property type="evidence" value="ECO:0007669"/>
    <property type="project" value="UniProtKB-SubCell"/>
</dbReference>
<dbReference type="Pfam" id="PF21687">
    <property type="entry name" value="T2SSK_1st"/>
    <property type="match status" value="1"/>
</dbReference>
<evidence type="ECO:0000313" key="14">
    <source>
        <dbReference type="Proteomes" id="UP000266693"/>
    </source>
</evidence>
<dbReference type="PANTHER" id="PTHR38831">
    <property type="entry name" value="TYPE II SECRETION SYSTEM PROTEIN K"/>
    <property type="match status" value="1"/>
</dbReference>
<dbReference type="InterPro" id="IPR005628">
    <property type="entry name" value="GspK"/>
</dbReference>
<dbReference type="EMBL" id="QWLV01000006">
    <property type="protein sequence ID" value="RHW16963.1"/>
    <property type="molecule type" value="Genomic_DNA"/>
</dbReference>
<accession>A0A396RRM6</accession>
<evidence type="ECO:0000256" key="9">
    <source>
        <dbReference type="ARBA" id="ARBA00023136"/>
    </source>
</evidence>
<dbReference type="OrthoDB" id="9788973at2"/>
<dbReference type="RefSeq" id="WP_118864544.1">
    <property type="nucleotide sequence ID" value="NZ_QWLV01000006.1"/>
</dbReference>
<keyword evidence="4 10" id="KW-1003">Cell membrane</keyword>
<evidence type="ECO:0000256" key="4">
    <source>
        <dbReference type="ARBA" id="ARBA00022475"/>
    </source>
</evidence>
<comment type="similarity">
    <text evidence="2 10">Belongs to the GSP K family.</text>
</comment>
<evidence type="ECO:0000256" key="3">
    <source>
        <dbReference type="ARBA" id="ARBA00022448"/>
    </source>
</evidence>
<dbReference type="Pfam" id="PF03934">
    <property type="entry name" value="T2SSK"/>
    <property type="match status" value="1"/>
</dbReference>
<proteinExistence type="inferred from homology"/>
<protein>
    <recommendedName>
        <fullName evidence="10">Type II secretion system protein K</fullName>
    </recommendedName>
</protein>